<evidence type="ECO:0000313" key="1">
    <source>
        <dbReference type="EMBL" id="QHT17440.1"/>
    </source>
</evidence>
<proteinExistence type="predicted"/>
<sequence>MDIDSYNSLKNQIDEAQNTITYIYTKYVGDPYMTAKVHNYITNQLPVILENIRETHEQNQTRIEELTNDQDAFIQSFLNNNQYFYISSTEKFFCYDGTHYHCISEDDLLYTVLSSISRDRERNLMPWKKSTKRNVMKRIKENNLLKSIPESETIQNVIDSLCPAIFNTRAETKYFLTILGDNIFRKNNNIIHFIHVNSKHFIRELNNMCQIVIGSNLSQTMKHKYHEHNYSDCRIVRINETIKSEYIWKPIVNQFVLDIICVACHYSNRYGSSDDYVIKSSNDNVLFQTAFYLKELEPIDLVNSFIQEYLELSQPGRPNNTICIDGQLSNMRTPYISWKNIQYLWKQFLDSKNIPNVLFLQNLKTLLISNLKDYYVEEHDAFVGVCSKYLPEIQKFLQFWNETIIEDDSEMDFEIDEIIILLRNWCISKNEPICNLNDKQILDLISHFFPNVEIERDKFISRIKCSLWDKELDIQLALENLKHSLQNNTMMPISRTLSPSSSQNISIYDAYYFYCKYHSSLNHNNTVSNQIVSKSYFEKYIFENLSNYVVDSKFLSVEWFKL</sequence>
<dbReference type="EMBL" id="MN739635">
    <property type="protein sequence ID" value="QHT17440.1"/>
    <property type="molecule type" value="Genomic_DNA"/>
</dbReference>
<protein>
    <submittedName>
        <fullName evidence="1">Uncharacterized protein</fullName>
    </submittedName>
</protein>
<name>A0A6C0DMJ1_9ZZZZ</name>
<dbReference type="AlphaFoldDB" id="A0A6C0DMJ1"/>
<accession>A0A6C0DMJ1</accession>
<organism evidence="1">
    <name type="scientific">viral metagenome</name>
    <dbReference type="NCBI Taxonomy" id="1070528"/>
    <lineage>
        <taxon>unclassified sequences</taxon>
        <taxon>metagenomes</taxon>
        <taxon>organismal metagenomes</taxon>
    </lineage>
</organism>
<reference evidence="1" key="1">
    <citation type="journal article" date="2020" name="Nature">
        <title>Giant virus diversity and host interactions through global metagenomics.</title>
        <authorList>
            <person name="Schulz F."/>
            <person name="Roux S."/>
            <person name="Paez-Espino D."/>
            <person name="Jungbluth S."/>
            <person name="Walsh D.A."/>
            <person name="Denef V.J."/>
            <person name="McMahon K.D."/>
            <person name="Konstantinidis K.T."/>
            <person name="Eloe-Fadrosh E.A."/>
            <person name="Kyrpides N.C."/>
            <person name="Woyke T."/>
        </authorList>
    </citation>
    <scope>NUCLEOTIDE SEQUENCE</scope>
    <source>
        <strain evidence="1">GVMAG-M-3300023174-24</strain>
    </source>
</reference>